<reference evidence="3" key="1">
    <citation type="submission" date="2021-05" db="EMBL/GenBank/DDBJ databases">
        <title>Novel Bacillus species.</title>
        <authorList>
            <person name="Liu G."/>
        </authorList>
    </citation>
    <scope>NUCLEOTIDE SEQUENCE</scope>
    <source>
        <strain evidence="3 5">FJAT-50051</strain>
    </source>
</reference>
<evidence type="ECO:0000259" key="2">
    <source>
        <dbReference type="Pfam" id="PF12146"/>
    </source>
</evidence>
<dbReference type="EMBL" id="JAGYPE010000006">
    <property type="protein sequence ID" value="MBS4186195.1"/>
    <property type="molecule type" value="Genomic_DNA"/>
</dbReference>
<dbReference type="PANTHER" id="PTHR43265:SF1">
    <property type="entry name" value="ESTERASE ESTD"/>
    <property type="match status" value="1"/>
</dbReference>
<evidence type="ECO:0000313" key="3">
    <source>
        <dbReference type="EMBL" id="MBS4186195.1"/>
    </source>
</evidence>
<organism evidence="3">
    <name type="scientific">Neobacillus citreus</name>
    <dbReference type="NCBI Taxonomy" id="2833578"/>
    <lineage>
        <taxon>Bacteria</taxon>
        <taxon>Bacillati</taxon>
        <taxon>Bacillota</taxon>
        <taxon>Bacilli</taxon>
        <taxon>Bacillales</taxon>
        <taxon>Bacillaceae</taxon>
        <taxon>Neobacillus</taxon>
    </lineage>
</organism>
<evidence type="ECO:0000313" key="5">
    <source>
        <dbReference type="Proteomes" id="UP000677265"/>
    </source>
</evidence>
<keyword evidence="5" id="KW-1185">Reference proteome</keyword>
<name>A0A942T4D8_9BACI</name>
<comment type="caution">
    <text evidence="3">The sequence shown here is derived from an EMBL/GenBank/DDBJ whole genome shotgun (WGS) entry which is preliminary data.</text>
</comment>
<dbReference type="Pfam" id="PF12146">
    <property type="entry name" value="Hydrolase_4"/>
    <property type="match status" value="1"/>
</dbReference>
<dbReference type="PANTHER" id="PTHR43265">
    <property type="entry name" value="ESTERASE ESTD"/>
    <property type="match status" value="1"/>
</dbReference>
<dbReference type="InterPro" id="IPR022742">
    <property type="entry name" value="Hydrolase_4"/>
</dbReference>
<sequence length="308" mass="34543">MVEEKIVVGAGTKYPLNGMLSIPEERNGTIPAVILVHGSGPSNMDGKVGNNFIFKEFAEGLSERGIAVIRYDKRTFVYGKEMRNDTGMSVKEETIEDAILAADLLRNEPRIDQNKIFIIGHSMGGMLAPRIDAEGGNFAGIIIMAGSPRKLEEIMMTQNDLALKSLNRVIRFIAKKQVAALSSKLNNIYNLTDEEAKSTPVLGKHVKAYYLKEMGEHPAIHYLKDLDKPVLIMQGEKDVQSTVEDDFEAYKKQLDQKPNVTFKLYPNLNHLFMPAIYGNILKVQKEYKVAQKVESQVFKDIADWIHSV</sequence>
<dbReference type="GO" id="GO:0052689">
    <property type="term" value="F:carboxylic ester hydrolase activity"/>
    <property type="evidence" value="ECO:0007669"/>
    <property type="project" value="TreeGrafter"/>
</dbReference>
<accession>A0A942T4D8</accession>
<dbReference type="InterPro" id="IPR002471">
    <property type="entry name" value="Pept_S9_AS"/>
</dbReference>
<dbReference type="GO" id="GO:0006508">
    <property type="term" value="P:proteolysis"/>
    <property type="evidence" value="ECO:0007669"/>
    <property type="project" value="InterPro"/>
</dbReference>
<dbReference type="PROSITE" id="PS00708">
    <property type="entry name" value="PRO_ENDOPEP_SER"/>
    <property type="match status" value="1"/>
</dbReference>
<dbReference type="InterPro" id="IPR029058">
    <property type="entry name" value="AB_hydrolase_fold"/>
</dbReference>
<feature type="domain" description="Serine aminopeptidase S33" evidence="2">
    <location>
        <begin position="54"/>
        <end position="272"/>
    </location>
</feature>
<dbReference type="GO" id="GO:0004252">
    <property type="term" value="F:serine-type endopeptidase activity"/>
    <property type="evidence" value="ECO:0007669"/>
    <property type="project" value="InterPro"/>
</dbReference>
<dbReference type="InterPro" id="IPR053145">
    <property type="entry name" value="AB_hydrolase_Est10"/>
</dbReference>
<dbReference type="Gene3D" id="3.40.50.1820">
    <property type="entry name" value="alpha/beta hydrolase"/>
    <property type="match status" value="1"/>
</dbReference>
<evidence type="ECO:0000256" key="1">
    <source>
        <dbReference type="ARBA" id="ARBA00022801"/>
    </source>
</evidence>
<gene>
    <name evidence="4" type="ORF">KHB02_003375</name>
    <name evidence="3" type="ORF">KHB02_32900</name>
</gene>
<dbReference type="SUPFAM" id="SSF53474">
    <property type="entry name" value="alpha/beta-Hydrolases"/>
    <property type="match status" value="1"/>
</dbReference>
<evidence type="ECO:0000313" key="4">
    <source>
        <dbReference type="EMBL" id="MCH6264568.1"/>
    </source>
</evidence>
<dbReference type="Proteomes" id="UP000677265">
    <property type="component" value="Unassembled WGS sequence"/>
</dbReference>
<protein>
    <submittedName>
        <fullName evidence="3">Alpha/beta fold hydrolase</fullName>
    </submittedName>
</protein>
<dbReference type="RefSeq" id="WP_213145981.1">
    <property type="nucleotide sequence ID" value="NZ_JAGYPE020000003.1"/>
</dbReference>
<proteinExistence type="predicted"/>
<keyword evidence="1 3" id="KW-0378">Hydrolase</keyword>
<dbReference type="AlphaFoldDB" id="A0A942T4D8"/>
<dbReference type="EMBL" id="JAGYPE020000003">
    <property type="protein sequence ID" value="MCH6264568.1"/>
    <property type="molecule type" value="Genomic_DNA"/>
</dbReference>